<name>A0A1Y3MNW6_9BACI</name>
<sequence length="57" mass="6767">MQLRTKLFISMLSSVFLIIGSIIFFLNHHPMKWLWVFIAVSSIAQNLVIYRKYKSVH</sequence>
<evidence type="ECO:0000313" key="1">
    <source>
        <dbReference type="EMBL" id="OUM50110.1"/>
    </source>
</evidence>
<protein>
    <submittedName>
        <fullName evidence="1">Uncharacterized protein</fullName>
    </submittedName>
</protein>
<dbReference type="AlphaFoldDB" id="A0A1Y3MNW6"/>
<dbReference type="EMBL" id="MWPX01000002">
    <property type="protein sequence ID" value="OUM50110.1"/>
    <property type="molecule type" value="Genomic_DNA"/>
</dbReference>
<evidence type="ECO:0000313" key="2">
    <source>
        <dbReference type="Proteomes" id="UP000195321"/>
    </source>
</evidence>
<gene>
    <name evidence="1" type="ORF">BW425_03200</name>
</gene>
<reference evidence="1 2" key="1">
    <citation type="submission" date="2017-02" db="EMBL/GenBank/DDBJ databases">
        <title>Bacillus pseudomycoides isolate FSL K6-0042.</title>
        <authorList>
            <person name="Kovac J."/>
        </authorList>
    </citation>
    <scope>NUCLEOTIDE SEQUENCE [LARGE SCALE GENOMIC DNA]</scope>
    <source>
        <strain evidence="1 2">FSL K6-0042</strain>
    </source>
</reference>
<dbReference type="RefSeq" id="WP_016115068.1">
    <property type="nucleotide sequence ID" value="NZ_CP189809.1"/>
</dbReference>
<accession>A0A1Y3MNW6</accession>
<comment type="caution">
    <text evidence="1">The sequence shown here is derived from an EMBL/GenBank/DDBJ whole genome shotgun (WGS) entry which is preliminary data.</text>
</comment>
<organism evidence="1 2">
    <name type="scientific">Bacillus pseudomycoides</name>
    <dbReference type="NCBI Taxonomy" id="64104"/>
    <lineage>
        <taxon>Bacteria</taxon>
        <taxon>Bacillati</taxon>
        <taxon>Bacillota</taxon>
        <taxon>Bacilli</taxon>
        <taxon>Bacillales</taxon>
        <taxon>Bacillaceae</taxon>
        <taxon>Bacillus</taxon>
        <taxon>Bacillus cereus group</taxon>
    </lineage>
</organism>
<proteinExistence type="predicted"/>
<dbReference type="Proteomes" id="UP000195321">
    <property type="component" value="Unassembled WGS sequence"/>
</dbReference>